<feature type="compositionally biased region" description="Basic and acidic residues" evidence="2">
    <location>
        <begin position="630"/>
        <end position="639"/>
    </location>
</feature>
<feature type="region of interest" description="Disordered" evidence="2">
    <location>
        <begin position="630"/>
        <end position="738"/>
    </location>
</feature>
<keyword evidence="1" id="KW-0539">Nucleus</keyword>
<feature type="compositionally biased region" description="Low complexity" evidence="2">
    <location>
        <begin position="315"/>
        <end position="340"/>
    </location>
</feature>
<dbReference type="Gene3D" id="3.40.50.10190">
    <property type="entry name" value="BRCT domain"/>
    <property type="match status" value="1"/>
</dbReference>
<dbReference type="Pfam" id="PF06732">
    <property type="entry name" value="Pescadillo_N"/>
    <property type="match status" value="1"/>
</dbReference>
<dbReference type="InterPro" id="IPR036420">
    <property type="entry name" value="BRCT_dom_sf"/>
</dbReference>
<sequence length="738" mass="81584">MGRKLKRGKAGNVVQYLTRTNAIRKLQLKLSEFRRLCILKGIHPREPKKKSKGANKTYYHAKDINWLMHEPLLQVFRNMQVHNKKVRKAYAKFNPELAQRLRGLTPTYKLDHLVRERYPSFVDALRDLDDPLTMVHLFATLPAEKRYGIPNKAVDTARRLMLEFNAWVVRAHALRKVFVSVKGIYFQAEVLGNAVTWLVPHQLAQVLPTDVDYKVMLTFLEFYECLLQFVNFKLYHNLGLKYPPVHDPKLEEAAAGLSAVMRDLAGVRETVGQQIEEQSAALKAVPDGKKGGKKQPEAMLGERIKAIAAEDKGEGQQQQQQQQQQQEQQQQQRQQQQQEGSDSEGSEGEGEEEDDEEDSEAGLEIDSGEDNDDDDDDNDDDDGEDEGRQGSKAQEAGAAGSSRKDGGAEDEDEGENDDDVMGALRRSSGQAASTRKDRAGGSRDGDDDGNREGGSSGDDAAKGPFSAAGGALGADVGVGDDEAALCGALFRGAHIFLAREVPREPLALVIRAFGGVAGWDGPASNSLLSFLPFPFHLQALPVVPPPCVKLGPKALDMLMQIILREFSVTAWVFDSANWRVLMPTEKYAPGQALPPHLSPFVNNEEEGYAPDFAQEIARLQAELNKELRAAAKAASKGEEGDSSGGESEEDVEMDEEGDPEGKAPTAKRAAAAEDDEAAMKDIMMTRKTKKFYERVQRSQQGKRERVEELEARKRKLGAQQQQQQQEPASGKASNKRRK</sequence>
<feature type="compositionally biased region" description="Acidic residues" evidence="2">
    <location>
        <begin position="646"/>
        <end position="658"/>
    </location>
</feature>
<feature type="region of interest" description="Disordered" evidence="2">
    <location>
        <begin position="310"/>
        <end position="462"/>
    </location>
</feature>
<dbReference type="HAMAP" id="MF_03028">
    <property type="entry name" value="Pescadillo"/>
    <property type="match status" value="1"/>
</dbReference>
<feature type="compositionally biased region" description="Acidic residues" evidence="2">
    <location>
        <begin position="408"/>
        <end position="420"/>
    </location>
</feature>
<dbReference type="EMBL" id="MU069809">
    <property type="protein sequence ID" value="KAF5833474.1"/>
    <property type="molecule type" value="Genomic_DNA"/>
</dbReference>
<comment type="similarity">
    <text evidence="1">Belongs to the pescadillo family.</text>
</comment>
<reference evidence="3" key="1">
    <citation type="submission" date="2017-08" db="EMBL/GenBank/DDBJ databases">
        <authorList>
            <person name="Polle J.E."/>
            <person name="Barry K."/>
            <person name="Cushman J."/>
            <person name="Schmutz J."/>
            <person name="Tran D."/>
            <person name="Hathwaick L.T."/>
            <person name="Yim W.C."/>
            <person name="Jenkins J."/>
            <person name="Mckie-Krisberg Z.M."/>
            <person name="Prochnik S."/>
            <person name="Lindquist E."/>
            <person name="Dockter R.B."/>
            <person name="Adam C."/>
            <person name="Molina H."/>
            <person name="Bunkerborg J."/>
            <person name="Jin E."/>
            <person name="Buchheim M."/>
            <person name="Magnuson J."/>
        </authorList>
    </citation>
    <scope>NUCLEOTIDE SEQUENCE</scope>
    <source>
        <strain evidence="3">CCAP 19/18</strain>
    </source>
</reference>
<organism evidence="3 4">
    <name type="scientific">Dunaliella salina</name>
    <name type="common">Green alga</name>
    <name type="synonym">Protococcus salinus</name>
    <dbReference type="NCBI Taxonomy" id="3046"/>
    <lineage>
        <taxon>Eukaryota</taxon>
        <taxon>Viridiplantae</taxon>
        <taxon>Chlorophyta</taxon>
        <taxon>core chlorophytes</taxon>
        <taxon>Chlorophyceae</taxon>
        <taxon>CS clade</taxon>
        <taxon>Chlamydomonadales</taxon>
        <taxon>Dunaliellaceae</taxon>
        <taxon>Dunaliella</taxon>
    </lineage>
</organism>
<dbReference type="PANTHER" id="PTHR12221:SF6">
    <property type="entry name" value="PESCADILLO HOMOLOG"/>
    <property type="match status" value="1"/>
</dbReference>
<dbReference type="InterPro" id="IPR010613">
    <property type="entry name" value="PES"/>
</dbReference>
<comment type="function">
    <text evidence="1">Required for maturation of ribosomal RNAs and formation of the large ribosomal subunit.</text>
</comment>
<evidence type="ECO:0000313" key="3">
    <source>
        <dbReference type="EMBL" id="KAF5833474.1"/>
    </source>
</evidence>
<keyword evidence="1" id="KW-0698">rRNA processing</keyword>
<gene>
    <name evidence="3" type="ORF">DUNSADRAFT_10228</name>
</gene>
<protein>
    <recommendedName>
        <fullName evidence="1">Pescadillo homolog</fullName>
    </recommendedName>
</protein>
<evidence type="ECO:0000256" key="1">
    <source>
        <dbReference type="HAMAP-Rule" id="MF_03028"/>
    </source>
</evidence>
<comment type="subcellular location">
    <subcellularLocation>
        <location evidence="1">Nucleus</location>
        <location evidence="1">Nucleolus</location>
    </subcellularLocation>
    <subcellularLocation>
        <location evidence="1">Nucleus</location>
        <location evidence="1">Nucleoplasm</location>
    </subcellularLocation>
</comment>
<feature type="compositionally biased region" description="Basic and acidic residues" evidence="2">
    <location>
        <begin position="434"/>
        <end position="451"/>
    </location>
</feature>
<keyword evidence="4" id="KW-1185">Reference proteome</keyword>
<dbReference type="PANTHER" id="PTHR12221">
    <property type="entry name" value="PESCADILLO - RELATED"/>
    <property type="match status" value="1"/>
</dbReference>
<comment type="caution">
    <text evidence="3">The sequence shown here is derived from an EMBL/GenBank/DDBJ whole genome shotgun (WGS) entry which is preliminary data.</text>
</comment>
<feature type="compositionally biased region" description="Basic and acidic residues" evidence="2">
    <location>
        <begin position="690"/>
        <end position="711"/>
    </location>
</feature>
<evidence type="ECO:0000313" key="4">
    <source>
        <dbReference type="Proteomes" id="UP000815325"/>
    </source>
</evidence>
<keyword evidence="1" id="KW-0690">Ribosome biogenesis</keyword>
<proteinExistence type="inferred from homology"/>
<feature type="compositionally biased region" description="Acidic residues" evidence="2">
    <location>
        <begin position="341"/>
        <end position="385"/>
    </location>
</feature>
<dbReference type="Proteomes" id="UP000815325">
    <property type="component" value="Unassembled WGS sequence"/>
</dbReference>
<name>A0ABQ7GFU6_DUNSA</name>
<evidence type="ECO:0000256" key="2">
    <source>
        <dbReference type="SAM" id="MobiDB-lite"/>
    </source>
</evidence>
<accession>A0ABQ7GFU6</accession>